<dbReference type="Proteomes" id="UP000708208">
    <property type="component" value="Unassembled WGS sequence"/>
</dbReference>
<reference evidence="1" key="1">
    <citation type="submission" date="2021-06" db="EMBL/GenBank/DDBJ databases">
        <authorList>
            <person name="Hodson N. C."/>
            <person name="Mongue J. A."/>
            <person name="Jaron S. K."/>
        </authorList>
    </citation>
    <scope>NUCLEOTIDE SEQUENCE</scope>
</reference>
<name>A0A8J2LEV2_9HEXA</name>
<sequence>VLEIVKQLKTFSNEDFIQACALTLVDRSNTVVQKVRNFCGQVKHRRKVGAGSMDHGIGLIRPLRESTPAWKVDLIYRGDLVPSKGKLFMDVEKLSEVGTHKNVAGTVAITDQNRELVF</sequence>
<feature type="non-terminal residue" evidence="1">
    <location>
        <position position="118"/>
    </location>
</feature>
<feature type="non-terminal residue" evidence="1">
    <location>
        <position position="1"/>
    </location>
</feature>
<protein>
    <submittedName>
        <fullName evidence="1">Uncharacterized protein</fullName>
    </submittedName>
</protein>
<dbReference type="AlphaFoldDB" id="A0A8J2LEV2"/>
<accession>A0A8J2LEV2</accession>
<keyword evidence="2" id="KW-1185">Reference proteome</keyword>
<proteinExistence type="predicted"/>
<dbReference type="EMBL" id="CAJVCH010558467">
    <property type="protein sequence ID" value="CAG7831004.1"/>
    <property type="molecule type" value="Genomic_DNA"/>
</dbReference>
<gene>
    <name evidence="1" type="ORF">AFUS01_LOCUS40768</name>
</gene>
<organism evidence="1 2">
    <name type="scientific">Allacma fusca</name>
    <dbReference type="NCBI Taxonomy" id="39272"/>
    <lineage>
        <taxon>Eukaryota</taxon>
        <taxon>Metazoa</taxon>
        <taxon>Ecdysozoa</taxon>
        <taxon>Arthropoda</taxon>
        <taxon>Hexapoda</taxon>
        <taxon>Collembola</taxon>
        <taxon>Symphypleona</taxon>
        <taxon>Sminthuridae</taxon>
        <taxon>Allacma</taxon>
    </lineage>
</organism>
<evidence type="ECO:0000313" key="1">
    <source>
        <dbReference type="EMBL" id="CAG7831004.1"/>
    </source>
</evidence>
<evidence type="ECO:0000313" key="2">
    <source>
        <dbReference type="Proteomes" id="UP000708208"/>
    </source>
</evidence>
<comment type="caution">
    <text evidence="1">The sequence shown here is derived from an EMBL/GenBank/DDBJ whole genome shotgun (WGS) entry which is preliminary data.</text>
</comment>